<dbReference type="EMBL" id="CP021417">
    <property type="protein sequence ID" value="WCV10585.1"/>
    <property type="molecule type" value="Genomic_DNA"/>
</dbReference>
<name>A0ACD4PYN7_9CORY</name>
<organism evidence="1 2">
    <name type="scientific">Corynebacterium silvaticum</name>
    <dbReference type="NCBI Taxonomy" id="2320431"/>
    <lineage>
        <taxon>Bacteria</taxon>
        <taxon>Bacillati</taxon>
        <taxon>Actinomycetota</taxon>
        <taxon>Actinomycetes</taxon>
        <taxon>Mycobacteriales</taxon>
        <taxon>Corynebacteriaceae</taxon>
        <taxon>Corynebacterium</taxon>
    </lineage>
</organism>
<accession>A0ACD4PYN7</accession>
<dbReference type="Proteomes" id="UP000195652">
    <property type="component" value="Chromosome"/>
</dbReference>
<reference evidence="1 2" key="2">
    <citation type="journal article" date="2020" name="Antonie Van Leeuwenhoek">
        <title>Phylogenomic characterisation of a novel corynebacterial species pathogenic to animals.</title>
        <authorList>
            <person name="Moller J."/>
            <person name="Musella L."/>
            <person name="Melnikov V."/>
            <person name="Geissdorfer W."/>
            <person name="Burkovski A."/>
            <person name="Sangal V."/>
        </authorList>
    </citation>
    <scope>NUCLEOTIDE SEQUENCE [LARGE SCALE GENOMIC DNA]</scope>
    <source>
        <strain evidence="1 2">PO100/5</strain>
    </source>
</reference>
<reference evidence="1 2" key="3">
    <citation type="journal article" date="2020" name="Int. J. Syst. Evol. Microbiol.">
        <title>Corynebacterium silvaticum sp. nov., a unique group of NTTB corynebacteria in wild boar and roe deer.</title>
        <authorList>
            <person name="Dangel A."/>
            <person name="Berger A."/>
            <person name="Rau J."/>
            <person name="Eisenberg T."/>
            <person name="Kampfer P."/>
            <person name="Margos G."/>
            <person name="Contzen M."/>
            <person name="Busse H.J."/>
            <person name="Konrad R."/>
            <person name="Peters M."/>
            <person name="Sting R."/>
            <person name="Sing A."/>
        </authorList>
    </citation>
    <scope>NUCLEOTIDE SEQUENCE [LARGE SCALE GENOMIC DNA]</scope>
    <source>
        <strain evidence="1 2">PO100/5</strain>
    </source>
</reference>
<evidence type="ECO:0000313" key="2">
    <source>
        <dbReference type="Proteomes" id="UP000195652"/>
    </source>
</evidence>
<protein>
    <submittedName>
        <fullName evidence="1">Uncharacterized protein</fullName>
    </submittedName>
</protein>
<keyword evidence="2" id="KW-1185">Reference proteome</keyword>
<proteinExistence type="predicted"/>
<reference evidence="1 2" key="1">
    <citation type="journal article" date="2014" name="BMC Vet. Res.">
        <title>First report of Corynebacterium pseudotuberculosis from caseous lymphadenitis lesions in Black Alentejano pig (Sus scrofa domesticus).</title>
        <authorList>
            <person name="Oliveira M."/>
            <person name="Barroco C."/>
            <person name="Mottola C."/>
            <person name="Santos R."/>
            <person name="Lemsaddek A."/>
            <person name="Tavares L."/>
            <person name="Semedo-Lemsaddek T."/>
        </authorList>
    </citation>
    <scope>NUCLEOTIDE SEQUENCE [LARGE SCALE GENOMIC DNA]</scope>
    <source>
        <strain evidence="1 2">PO100/5</strain>
    </source>
</reference>
<evidence type="ECO:0000313" key="1">
    <source>
        <dbReference type="EMBL" id="WCV10585.1"/>
    </source>
</evidence>
<gene>
    <name evidence="1" type="ORF">CBE74_12840</name>
</gene>
<reference evidence="1 2" key="4">
    <citation type="journal article" date="2020" name="PLoS ONE">
        <title>Taxonomic classification of strain PO100/5 shows a broader geographic distribution and genetic markers of the recently described Corynebacterium silvaticum.</title>
        <authorList>
            <person name="Viana M.V.C."/>
            <person name="Profeta R."/>
            <person name="da Silva A.L."/>
            <person name="Hurtado R."/>
            <person name="Cerqueira J.C."/>
            <person name="Ribeiro B.F.S."/>
            <person name="Almeida M.O."/>
            <person name="Morais-Rodrigues F."/>
            <person name="Soares S.C."/>
            <person name="Oliveira M."/>
            <person name="Tavares L."/>
            <person name="Figueiredo H."/>
            <person name="Wattam A.R."/>
            <person name="Barh D."/>
            <person name="Ghosh P."/>
            <person name="Silva A."/>
            <person name="Azevedo V."/>
        </authorList>
    </citation>
    <scope>NUCLEOTIDE SEQUENCE [LARGE SCALE GENOMIC DNA]</scope>
    <source>
        <strain evidence="1 2">PO100/5</strain>
    </source>
</reference>
<sequence length="45" mass="4935">MSAPILLDWPGSKAPDTRKKKKNGESVNEDIETASEMIPLALPVR</sequence>